<feature type="compositionally biased region" description="Polar residues" evidence="1">
    <location>
        <begin position="188"/>
        <end position="202"/>
    </location>
</feature>
<gene>
    <name evidence="2" type="ORF">Lbru_2627</name>
</gene>
<dbReference type="Proteomes" id="UP000054742">
    <property type="component" value="Unassembled WGS sequence"/>
</dbReference>
<name>A0A0W0S442_9GAMM</name>
<evidence type="ECO:0000313" key="2">
    <source>
        <dbReference type="EMBL" id="KTC78335.1"/>
    </source>
</evidence>
<sequence length="1013" mass="116058">MGRKKLEETKSSSLIYALKEATLDTSDFILLATHLLEIKLPKTESSSKSIKEIQRQYLEQDYDGAIKNIIALYKAAEIDEDLADIVTLAQSKLKDNPDDNESRRFYESLYFKALDEQNSKQTDYTMFQELAEAFNSFNKYKTKTNIKNFKDAQTLILDVCELKDDIEMDLKNKSTKYGRKDRDRSFSERVSTQNPGIMKPSSPNFADNLTPLKQIDKTRIDESVSEGYSNTNPKVPFVASMSGTAFTLAALLRQYIEQHKNDKNLEYKVNRIVNLFISEYIKEGYHSYTEMIDVLKEPHVQSIFSSKNIRLNYGVIDTEEVFHKAQDYALGTAQRSLLHQELTSRVKKQEAHGEKNRLVEYENNFSQSPFYADQKQYGEKENAPETFLKEKGGHFIVRPTSLKIEGFFIFAVTYKDKTGNYCHVRQAVDEEGKLYFVDTDGKTLTPAKIDEGENWLSNVEKLYKIESDYPLRDGEISNRLGKTLQGDKASLALFLQQNSQKKLPGLANALRDSPRVEVFAMDKENFEVRLSNLQGMSPVNFKIKQSDLKEFFQTNEKKQQEAEKSRLAEYEKNLSQSPFYADKTQYGENGATPEISFLKENKGHFIVRPTSLKQEGYFIFAVTYKEGDNYLHSRHAVDAKGRLCDVDPSGFPITVRANQSGDWLSDVTSLYKGLSKVNKDEKLSATLQVLLDTNRSGAFEFFQKNTKEEEKLLRFKKDLQYTFKVEVFAMDRDNVEVRFSELRGMSPISFKVNQNELNGFINQLNNINKMGKDSEKKATETQTNETTSAEEKTSTGSKQKLPSDIQWLEDNLNNPIPSVLKEIAKLSNNYSDELWNNLQSALRWRPIDIKYEYVEGNDYVGISVKGRGLTIAFEISREALSKLAGQGAVANEELNSSPKENLQIQQLTAAIQQEIGRVEGKFGGGKKAKNIRDALEQALEHFKEKPDISPSEFLNYKKGDYSIASALRIERHPWRSASHKAESFTNVTKFFKDKIREEFKEEEYSERKDTSLK</sequence>
<reference evidence="2 3" key="1">
    <citation type="submission" date="2015-11" db="EMBL/GenBank/DDBJ databases">
        <title>Genomic analysis of 38 Legionella species identifies large and diverse effector repertoires.</title>
        <authorList>
            <person name="Burstein D."/>
            <person name="Amaro F."/>
            <person name="Zusman T."/>
            <person name="Lifshitz Z."/>
            <person name="Cohen O."/>
            <person name="Gilbert J.A."/>
            <person name="Pupko T."/>
            <person name="Shuman H.A."/>
            <person name="Segal G."/>
        </authorList>
    </citation>
    <scope>NUCLEOTIDE SEQUENCE [LARGE SCALE GENOMIC DNA]</scope>
    <source>
        <strain evidence="2 3">ATCC 43878</strain>
    </source>
</reference>
<dbReference type="STRING" id="29422.Lbru_2627"/>
<dbReference type="OrthoDB" id="5647982at2"/>
<keyword evidence="3" id="KW-1185">Reference proteome</keyword>
<evidence type="ECO:0000313" key="3">
    <source>
        <dbReference type="Proteomes" id="UP000054742"/>
    </source>
</evidence>
<feature type="region of interest" description="Disordered" evidence="1">
    <location>
        <begin position="177"/>
        <end position="202"/>
    </location>
</feature>
<feature type="region of interest" description="Disordered" evidence="1">
    <location>
        <begin position="772"/>
        <end position="800"/>
    </location>
</feature>
<comment type="caution">
    <text evidence="2">The sequence shown here is derived from an EMBL/GenBank/DDBJ whole genome shotgun (WGS) entry which is preliminary data.</text>
</comment>
<dbReference type="PATRIC" id="fig|29422.6.peg.2790"/>
<protein>
    <submittedName>
        <fullName evidence="2">Substrate of the Dot/Icm secretion system</fullName>
    </submittedName>
</protein>
<organism evidence="2 3">
    <name type="scientific">Legionella brunensis</name>
    <dbReference type="NCBI Taxonomy" id="29422"/>
    <lineage>
        <taxon>Bacteria</taxon>
        <taxon>Pseudomonadati</taxon>
        <taxon>Pseudomonadota</taxon>
        <taxon>Gammaproteobacteria</taxon>
        <taxon>Legionellales</taxon>
        <taxon>Legionellaceae</taxon>
        <taxon>Legionella</taxon>
    </lineage>
</organism>
<dbReference type="AlphaFoldDB" id="A0A0W0S442"/>
<evidence type="ECO:0000256" key="1">
    <source>
        <dbReference type="SAM" id="MobiDB-lite"/>
    </source>
</evidence>
<feature type="compositionally biased region" description="Basic and acidic residues" evidence="1">
    <location>
        <begin position="177"/>
        <end position="187"/>
    </location>
</feature>
<proteinExistence type="predicted"/>
<dbReference type="RefSeq" id="WP_058442595.1">
    <property type="nucleotide sequence ID" value="NZ_CAAAHU010000004.1"/>
</dbReference>
<dbReference type="EMBL" id="LNXV01000033">
    <property type="protein sequence ID" value="KTC78335.1"/>
    <property type="molecule type" value="Genomic_DNA"/>
</dbReference>
<accession>A0A0W0S442</accession>